<dbReference type="InterPro" id="IPR059040">
    <property type="entry name" value="HH_CyaD-like"/>
</dbReference>
<dbReference type="InterPro" id="IPR058982">
    <property type="entry name" value="Beta-barrel_AprE"/>
</dbReference>
<comment type="caution">
    <text evidence="13">The sequence shown here is derived from an EMBL/GenBank/DDBJ whole genome shotgun (WGS) entry which is preliminary data.</text>
</comment>
<dbReference type="Pfam" id="PF25988">
    <property type="entry name" value="HH_CyaD"/>
    <property type="match status" value="1"/>
</dbReference>
<gene>
    <name evidence="13" type="ORF">DFR29_1037</name>
</gene>
<dbReference type="OrthoDB" id="9775513at2"/>
<evidence type="ECO:0000256" key="7">
    <source>
        <dbReference type="ARBA" id="ARBA00022989"/>
    </source>
</evidence>
<reference evidence="13 14" key="1">
    <citation type="submission" date="2019-03" db="EMBL/GenBank/DDBJ databases">
        <title>Genomic Encyclopedia of Type Strains, Phase IV (KMG-IV): sequencing the most valuable type-strain genomes for metagenomic binning, comparative biology and taxonomic classification.</title>
        <authorList>
            <person name="Goeker M."/>
        </authorList>
    </citation>
    <scope>NUCLEOTIDE SEQUENCE [LARGE SCALE GENOMIC DNA]</scope>
    <source>
        <strain evidence="13 14">DSM 21667</strain>
    </source>
</reference>
<dbReference type="EMBL" id="SNZH01000003">
    <property type="protein sequence ID" value="TDR46476.1"/>
    <property type="molecule type" value="Genomic_DNA"/>
</dbReference>
<evidence type="ECO:0000256" key="1">
    <source>
        <dbReference type="ARBA" id="ARBA00004377"/>
    </source>
</evidence>
<comment type="subcellular location">
    <subcellularLocation>
        <location evidence="1 9">Cell inner membrane</location>
        <topology evidence="1 9">Single-pass membrane protein</topology>
    </subcellularLocation>
</comment>
<evidence type="ECO:0000256" key="8">
    <source>
        <dbReference type="ARBA" id="ARBA00023136"/>
    </source>
</evidence>
<evidence type="ECO:0000256" key="2">
    <source>
        <dbReference type="ARBA" id="ARBA00009477"/>
    </source>
</evidence>
<dbReference type="Proteomes" id="UP000295293">
    <property type="component" value="Unassembled WGS sequence"/>
</dbReference>
<evidence type="ECO:0000259" key="11">
    <source>
        <dbReference type="Pfam" id="PF25988"/>
    </source>
</evidence>
<proteinExistence type="inferred from homology"/>
<protein>
    <recommendedName>
        <fullName evidence="9">Membrane fusion protein (MFP) family protein</fullName>
    </recommendedName>
</protein>
<name>A0A4V3DMZ4_9GAMM</name>
<keyword evidence="8 9" id="KW-0472">Membrane</keyword>
<keyword evidence="3 9" id="KW-0813">Transport</keyword>
<evidence type="ECO:0000256" key="3">
    <source>
        <dbReference type="ARBA" id="ARBA00022448"/>
    </source>
</evidence>
<feature type="domain" description="AprE-like beta-barrel" evidence="12">
    <location>
        <begin position="361"/>
        <end position="450"/>
    </location>
</feature>
<dbReference type="InterPro" id="IPR050739">
    <property type="entry name" value="MFP"/>
</dbReference>
<accession>A0A4V3DMZ4</accession>
<dbReference type="AlphaFoldDB" id="A0A4V3DMZ4"/>
<keyword evidence="5 9" id="KW-0997">Cell inner membrane</keyword>
<dbReference type="PRINTS" id="PR01490">
    <property type="entry name" value="RTXTOXIND"/>
</dbReference>
<dbReference type="PANTHER" id="PTHR30386">
    <property type="entry name" value="MEMBRANE FUSION SUBUNIT OF EMRAB-TOLC MULTIDRUG EFFLUX PUMP"/>
    <property type="match status" value="1"/>
</dbReference>
<feature type="transmembrane region" description="Helical" evidence="9">
    <location>
        <begin position="59"/>
        <end position="77"/>
    </location>
</feature>
<dbReference type="NCBIfam" id="TIGR01843">
    <property type="entry name" value="type_I_hlyD"/>
    <property type="match status" value="1"/>
</dbReference>
<dbReference type="RefSeq" id="WP_133817619.1">
    <property type="nucleotide sequence ID" value="NZ_SNZH01000003.1"/>
</dbReference>
<keyword evidence="7 9" id="KW-1133">Transmembrane helix</keyword>
<evidence type="ECO:0000313" key="14">
    <source>
        <dbReference type="Proteomes" id="UP000295293"/>
    </source>
</evidence>
<dbReference type="InterPro" id="IPR010129">
    <property type="entry name" value="T1SS_HlyD"/>
</dbReference>
<keyword evidence="4 9" id="KW-1003">Cell membrane</keyword>
<keyword evidence="6 9" id="KW-0812">Transmembrane</keyword>
<comment type="similarity">
    <text evidence="2 9">Belongs to the membrane fusion protein (MFP) (TC 8.A.1) family.</text>
</comment>
<feature type="coiled-coil region" evidence="10">
    <location>
        <begin position="263"/>
        <end position="290"/>
    </location>
</feature>
<dbReference type="PANTHER" id="PTHR30386:SF27">
    <property type="entry name" value="MEMBRANE FUSION PROTEIN (MFP) FAMILY PROTEIN"/>
    <property type="match status" value="1"/>
</dbReference>
<evidence type="ECO:0000256" key="10">
    <source>
        <dbReference type="SAM" id="Coils"/>
    </source>
</evidence>
<evidence type="ECO:0000259" key="12">
    <source>
        <dbReference type="Pfam" id="PF26002"/>
    </source>
</evidence>
<dbReference type="Pfam" id="PF26002">
    <property type="entry name" value="Beta-barrel_AprE"/>
    <property type="match status" value="1"/>
</dbReference>
<evidence type="ECO:0000256" key="4">
    <source>
        <dbReference type="ARBA" id="ARBA00022475"/>
    </source>
</evidence>
<dbReference type="GO" id="GO:0005886">
    <property type="term" value="C:plasma membrane"/>
    <property type="evidence" value="ECO:0007669"/>
    <property type="project" value="UniProtKB-SubCell"/>
</dbReference>
<evidence type="ECO:0000256" key="6">
    <source>
        <dbReference type="ARBA" id="ARBA00022692"/>
    </source>
</evidence>
<keyword evidence="14" id="KW-1185">Reference proteome</keyword>
<organism evidence="13 14">
    <name type="scientific">Tahibacter aquaticus</name>
    <dbReference type="NCBI Taxonomy" id="520092"/>
    <lineage>
        <taxon>Bacteria</taxon>
        <taxon>Pseudomonadati</taxon>
        <taxon>Pseudomonadota</taxon>
        <taxon>Gammaproteobacteria</taxon>
        <taxon>Lysobacterales</taxon>
        <taxon>Rhodanobacteraceae</taxon>
        <taxon>Tahibacter</taxon>
    </lineage>
</organism>
<keyword evidence="10" id="KW-0175">Coiled coil</keyword>
<evidence type="ECO:0000313" key="13">
    <source>
        <dbReference type="EMBL" id="TDR46476.1"/>
    </source>
</evidence>
<dbReference type="GO" id="GO:0015031">
    <property type="term" value="P:protein transport"/>
    <property type="evidence" value="ECO:0007669"/>
    <property type="project" value="InterPro"/>
</dbReference>
<sequence length="473" mass="51970">MKHTLLAIKDMLSRYGAIVRSAWTGRHTLQRPPLSGDERAFLPAHLELIETPTSPAARWFMRIVMAFFCVALLWACLGKLDIVAVAPGKIVVGSRTKVIQPAESAVVKQILVRDGQTVKRGDLLIELDATGTGADYAKAGEALINARLAELRHTAMADALDHGRAPVLAPDPELPQALHASEQRLVRSEHEAYRARNESLVAAIAQRRAELQTTQGSIASLEESAKIARLRVADYAQLLERKVVSRHDYLLREQERISAERDLAVQRDRISELKSALDGAQEQQRVLAAEMRQQTLDGLRQAREQVAQLAPEVSKTGQRNQLMQLRAPVDGTVQQLAIHTVGGVVTPAQPLLAIVPSDDALEVEATVLNKDIGFIRTGQHVAVKVESFPYTRFGYLEGTVESISHDAAQDERLGAVFPARVRLKNAHLNIDGVRVAMTPGMSLSVEIMTGQRRVISYLLSPIQKGLSESAREQ</sequence>
<evidence type="ECO:0000256" key="5">
    <source>
        <dbReference type="ARBA" id="ARBA00022519"/>
    </source>
</evidence>
<dbReference type="Gene3D" id="2.40.30.170">
    <property type="match status" value="1"/>
</dbReference>
<evidence type="ECO:0000256" key="9">
    <source>
        <dbReference type="RuleBase" id="RU365093"/>
    </source>
</evidence>
<dbReference type="Gene3D" id="2.40.50.100">
    <property type="match status" value="1"/>
</dbReference>
<feature type="domain" description="CyaD-like alpha-helical hairpin" evidence="11">
    <location>
        <begin position="128"/>
        <end position="323"/>
    </location>
</feature>